<dbReference type="HOGENOM" id="CLU_833021_0_0_1"/>
<evidence type="ECO:0000313" key="3">
    <source>
        <dbReference type="Proteomes" id="UP000054248"/>
    </source>
</evidence>
<evidence type="ECO:0000313" key="2">
    <source>
        <dbReference type="EMBL" id="KIO19875.1"/>
    </source>
</evidence>
<name>A0A0C3PXQ7_9AGAM</name>
<reference evidence="3" key="2">
    <citation type="submission" date="2015-01" db="EMBL/GenBank/DDBJ databases">
        <title>Evolutionary Origins and Diversification of the Mycorrhizal Mutualists.</title>
        <authorList>
            <consortium name="DOE Joint Genome Institute"/>
            <consortium name="Mycorrhizal Genomics Consortium"/>
            <person name="Kohler A."/>
            <person name="Kuo A."/>
            <person name="Nagy L.G."/>
            <person name="Floudas D."/>
            <person name="Copeland A."/>
            <person name="Barry K.W."/>
            <person name="Cichocki N."/>
            <person name="Veneault-Fourrey C."/>
            <person name="LaButti K."/>
            <person name="Lindquist E.A."/>
            <person name="Lipzen A."/>
            <person name="Lundell T."/>
            <person name="Morin E."/>
            <person name="Murat C."/>
            <person name="Riley R."/>
            <person name="Ohm R."/>
            <person name="Sun H."/>
            <person name="Tunlid A."/>
            <person name="Henrissat B."/>
            <person name="Grigoriev I.V."/>
            <person name="Hibbett D.S."/>
            <person name="Martin F."/>
        </authorList>
    </citation>
    <scope>NUCLEOTIDE SEQUENCE [LARGE SCALE GENOMIC DNA]</scope>
    <source>
        <strain evidence="3">MUT 4182</strain>
    </source>
</reference>
<protein>
    <submittedName>
        <fullName evidence="2">Uncharacterized protein</fullName>
    </submittedName>
</protein>
<feature type="region of interest" description="Disordered" evidence="1">
    <location>
        <begin position="272"/>
        <end position="291"/>
    </location>
</feature>
<dbReference type="OrthoDB" id="3259675at2759"/>
<evidence type="ECO:0000256" key="1">
    <source>
        <dbReference type="SAM" id="MobiDB-lite"/>
    </source>
</evidence>
<keyword evidence="3" id="KW-1185">Reference proteome</keyword>
<feature type="region of interest" description="Disordered" evidence="1">
    <location>
        <begin position="181"/>
        <end position="232"/>
    </location>
</feature>
<dbReference type="Proteomes" id="UP000054248">
    <property type="component" value="Unassembled WGS sequence"/>
</dbReference>
<feature type="compositionally biased region" description="Polar residues" evidence="1">
    <location>
        <begin position="200"/>
        <end position="219"/>
    </location>
</feature>
<organism evidence="2 3">
    <name type="scientific">Tulasnella calospora MUT 4182</name>
    <dbReference type="NCBI Taxonomy" id="1051891"/>
    <lineage>
        <taxon>Eukaryota</taxon>
        <taxon>Fungi</taxon>
        <taxon>Dikarya</taxon>
        <taxon>Basidiomycota</taxon>
        <taxon>Agaricomycotina</taxon>
        <taxon>Agaricomycetes</taxon>
        <taxon>Cantharellales</taxon>
        <taxon>Tulasnellaceae</taxon>
        <taxon>Tulasnella</taxon>
    </lineage>
</organism>
<accession>A0A0C3PXQ7</accession>
<feature type="non-terminal residue" evidence="2">
    <location>
        <position position="334"/>
    </location>
</feature>
<gene>
    <name evidence="2" type="ORF">M407DRAFT_30447</name>
</gene>
<feature type="region of interest" description="Disordered" evidence="1">
    <location>
        <begin position="80"/>
        <end position="107"/>
    </location>
</feature>
<dbReference type="AlphaFoldDB" id="A0A0C3PXQ7"/>
<feature type="region of interest" description="Disordered" evidence="1">
    <location>
        <begin position="296"/>
        <end position="334"/>
    </location>
</feature>
<reference evidence="2 3" key="1">
    <citation type="submission" date="2014-04" db="EMBL/GenBank/DDBJ databases">
        <authorList>
            <consortium name="DOE Joint Genome Institute"/>
            <person name="Kuo A."/>
            <person name="Girlanda M."/>
            <person name="Perotto S."/>
            <person name="Kohler A."/>
            <person name="Nagy L.G."/>
            <person name="Floudas D."/>
            <person name="Copeland A."/>
            <person name="Barry K.W."/>
            <person name="Cichocki N."/>
            <person name="Veneault-Fourrey C."/>
            <person name="LaButti K."/>
            <person name="Lindquist E.A."/>
            <person name="Lipzen A."/>
            <person name="Lundell T."/>
            <person name="Morin E."/>
            <person name="Murat C."/>
            <person name="Sun H."/>
            <person name="Tunlid A."/>
            <person name="Henrissat B."/>
            <person name="Grigoriev I.V."/>
            <person name="Hibbett D.S."/>
            <person name="Martin F."/>
            <person name="Nordberg H.P."/>
            <person name="Cantor M.N."/>
            <person name="Hua S.X."/>
        </authorList>
    </citation>
    <scope>NUCLEOTIDE SEQUENCE [LARGE SCALE GENOMIC DNA]</scope>
    <source>
        <strain evidence="2 3">MUT 4182</strain>
    </source>
</reference>
<feature type="compositionally biased region" description="Low complexity" evidence="1">
    <location>
        <begin position="274"/>
        <end position="286"/>
    </location>
</feature>
<sequence>MVSTASLFVIVAAVPTSDHALPLHLPSSQKHSVTTTFRLGDAFLPSPLTFPARARRRSSSSPPLFRSSSSYVILSSSHLPPAAAPKERQIAGTDRPPSPYHALPADHDNEDDASLYLHYWPQTPSTASQTSDAFSPASSPDNSALLSYYHHGMRQAALAGIRRTTQTPTLDFGSLPTFDVTSPPHLGVGPPKTAPLPRPKSSSSSTIMATPLASRSPSYENPFANPPLPVPPPSAPAQLDYFNCKPLPAPSHPYRCKVSSPLCHSPYSYAVRDQQQQQQPHHSSSQARSYFSPAVTPAPLQVLTRPSSPVLSPSGIIPPTPDDDPTNLFPYISY</sequence>
<dbReference type="EMBL" id="KN823198">
    <property type="protein sequence ID" value="KIO19875.1"/>
    <property type="molecule type" value="Genomic_DNA"/>
</dbReference>
<proteinExistence type="predicted"/>